<accession>A0A151NMQ4</accession>
<reference evidence="1 2" key="1">
    <citation type="journal article" date="2012" name="Genome Biol.">
        <title>Sequencing three crocodilian genomes to illuminate the evolution of archosaurs and amniotes.</title>
        <authorList>
            <person name="St John J.A."/>
            <person name="Braun E.L."/>
            <person name="Isberg S.R."/>
            <person name="Miles L.G."/>
            <person name="Chong A.Y."/>
            <person name="Gongora J."/>
            <person name="Dalzell P."/>
            <person name="Moran C."/>
            <person name="Bed'hom B."/>
            <person name="Abzhanov A."/>
            <person name="Burgess S.C."/>
            <person name="Cooksey A.M."/>
            <person name="Castoe T.A."/>
            <person name="Crawford N.G."/>
            <person name="Densmore L.D."/>
            <person name="Drew J.C."/>
            <person name="Edwards S.V."/>
            <person name="Faircloth B.C."/>
            <person name="Fujita M.K."/>
            <person name="Greenwold M.J."/>
            <person name="Hoffmann F.G."/>
            <person name="Howard J.M."/>
            <person name="Iguchi T."/>
            <person name="Janes D.E."/>
            <person name="Khan S.Y."/>
            <person name="Kohno S."/>
            <person name="de Koning A.J."/>
            <person name="Lance S.L."/>
            <person name="McCarthy F.M."/>
            <person name="McCormack J.E."/>
            <person name="Merchant M.E."/>
            <person name="Peterson D.G."/>
            <person name="Pollock D.D."/>
            <person name="Pourmand N."/>
            <person name="Raney B.J."/>
            <person name="Roessler K.A."/>
            <person name="Sanford J.R."/>
            <person name="Sawyer R.H."/>
            <person name="Schmidt C.J."/>
            <person name="Triplett E.W."/>
            <person name="Tuberville T.D."/>
            <person name="Venegas-Anaya M."/>
            <person name="Howard J.T."/>
            <person name="Jarvis E.D."/>
            <person name="Guillette L.J.Jr."/>
            <person name="Glenn T.C."/>
            <person name="Green R.E."/>
            <person name="Ray D.A."/>
        </authorList>
    </citation>
    <scope>NUCLEOTIDE SEQUENCE [LARGE SCALE GENOMIC DNA]</scope>
    <source>
        <strain evidence="1">KSC_2009_1</strain>
    </source>
</reference>
<gene>
    <name evidence="1" type="ORF">Y1Q_0007240</name>
</gene>
<dbReference type="Proteomes" id="UP000050525">
    <property type="component" value="Unassembled WGS sequence"/>
</dbReference>
<name>A0A151NMQ4_ALLMI</name>
<dbReference type="AlphaFoldDB" id="A0A151NMQ4"/>
<protein>
    <submittedName>
        <fullName evidence="1">Uncharacterized protein</fullName>
    </submittedName>
</protein>
<keyword evidence="2" id="KW-1185">Reference proteome</keyword>
<proteinExistence type="predicted"/>
<sequence length="104" mass="11818">MYILLLSETRPIVQGQDTTCQTQHQRYAVSWVIFRSEDMYSTTLTLLELMLGPKPVKKARGLGQQPRRKPSHLWPTTILKLQFHNTLISKHGQQPEGGDQSACG</sequence>
<organism evidence="1 2">
    <name type="scientific">Alligator mississippiensis</name>
    <name type="common">American alligator</name>
    <dbReference type="NCBI Taxonomy" id="8496"/>
    <lineage>
        <taxon>Eukaryota</taxon>
        <taxon>Metazoa</taxon>
        <taxon>Chordata</taxon>
        <taxon>Craniata</taxon>
        <taxon>Vertebrata</taxon>
        <taxon>Euteleostomi</taxon>
        <taxon>Archelosauria</taxon>
        <taxon>Archosauria</taxon>
        <taxon>Crocodylia</taxon>
        <taxon>Alligatoridae</taxon>
        <taxon>Alligatorinae</taxon>
        <taxon>Alligator</taxon>
    </lineage>
</organism>
<comment type="caution">
    <text evidence="1">The sequence shown here is derived from an EMBL/GenBank/DDBJ whole genome shotgun (WGS) entry which is preliminary data.</text>
</comment>
<dbReference type="EMBL" id="AKHW03002528">
    <property type="protein sequence ID" value="KYO38116.1"/>
    <property type="molecule type" value="Genomic_DNA"/>
</dbReference>
<evidence type="ECO:0000313" key="1">
    <source>
        <dbReference type="EMBL" id="KYO38116.1"/>
    </source>
</evidence>
<evidence type="ECO:0000313" key="2">
    <source>
        <dbReference type="Proteomes" id="UP000050525"/>
    </source>
</evidence>